<feature type="transmembrane region" description="Helical" evidence="9">
    <location>
        <begin position="222"/>
        <end position="243"/>
    </location>
</feature>
<dbReference type="InterPro" id="IPR050482">
    <property type="entry name" value="Sensor_HK_TwoCompSys"/>
</dbReference>
<dbReference type="InterPro" id="IPR011712">
    <property type="entry name" value="Sig_transdc_His_kin_sub3_dim/P"/>
</dbReference>
<evidence type="ECO:0000313" key="12">
    <source>
        <dbReference type="EMBL" id="REE95037.1"/>
    </source>
</evidence>
<feature type="transmembrane region" description="Helical" evidence="9">
    <location>
        <begin position="89"/>
        <end position="107"/>
    </location>
</feature>
<evidence type="ECO:0000256" key="9">
    <source>
        <dbReference type="SAM" id="Phobius"/>
    </source>
</evidence>
<dbReference type="Pfam" id="PF07730">
    <property type="entry name" value="HisKA_3"/>
    <property type="match status" value="1"/>
</dbReference>
<evidence type="ECO:0000256" key="7">
    <source>
        <dbReference type="ARBA" id="ARBA00022840"/>
    </source>
</evidence>
<dbReference type="PANTHER" id="PTHR24421">
    <property type="entry name" value="NITRATE/NITRITE SENSOR PROTEIN NARX-RELATED"/>
    <property type="match status" value="1"/>
</dbReference>
<feature type="domain" description="Signal transduction histidine kinase subgroup 3 dimerisation and phosphoacceptor" evidence="11">
    <location>
        <begin position="408"/>
        <end position="477"/>
    </location>
</feature>
<evidence type="ECO:0000256" key="5">
    <source>
        <dbReference type="ARBA" id="ARBA00022741"/>
    </source>
</evidence>
<dbReference type="Gene3D" id="1.20.5.1930">
    <property type="match status" value="1"/>
</dbReference>
<dbReference type="EC" id="2.7.13.3" evidence="2"/>
<evidence type="ECO:0000256" key="3">
    <source>
        <dbReference type="ARBA" id="ARBA00022553"/>
    </source>
</evidence>
<keyword evidence="9" id="KW-0812">Transmembrane</keyword>
<dbReference type="GO" id="GO:0016020">
    <property type="term" value="C:membrane"/>
    <property type="evidence" value="ECO:0007669"/>
    <property type="project" value="InterPro"/>
</dbReference>
<dbReference type="OrthoDB" id="5241729at2"/>
<sequence>MTVRCDPLKRKVAVSSDAALGDGLPGRRTRPVRALCLAAAGLLVALVVTLLTWRNAPYRAPVWLMIELPGVSFVISGLVLGLRRPGRSVGTHMAVVGCTWYAGALQASDHQVLFVIGYLLFFLPLVAFTHMVLALPDGRLTRGERLNVTAQYVAAVLLQGVNLLRDGTPEPEMWGRHEASQAGSFWGWLGNGMMLAFVVISVGQVMRKWRRSGGPQRREYTLVWTSVLGVGAVTGATAVLYLVGVSWIDRQRLGAAFGLSVLVMPVAVAAGLLRARLARLEVARLVVRLDRAVEPAEVQAALSRALGDPGLELRFPLPDGEGHVGVDGRPVPSPTHPGRATTAVERQGRVLAVLVHDPALRQQRSLIESVVAAARLSLDNARLYAAQHAQLEQIRESRARVVVASDAERVRIQRDLHDGVQHKLLTIGVFLGQARDDLVARDDGDAGPARRLDTLGDMVREVIRDLRDLAENICPPALAEQGLAAAMESVAERAPLPVMVDIPPTRWPEHVERVAYFVVTEALANAYKHARAGKVTVHVADEPLRLIVTVRDDGLGGADPDKGSGLRGLHDRVGALAGTLVIDSAPGSGTTLVATLPT</sequence>
<keyword evidence="6 12" id="KW-0418">Kinase</keyword>
<dbReference type="Pfam" id="PF02518">
    <property type="entry name" value="HATPase_c"/>
    <property type="match status" value="1"/>
</dbReference>
<gene>
    <name evidence="12" type="ORF">DFJ69_0410</name>
</gene>
<evidence type="ECO:0000256" key="6">
    <source>
        <dbReference type="ARBA" id="ARBA00022777"/>
    </source>
</evidence>
<feature type="transmembrane region" description="Helical" evidence="9">
    <location>
        <begin position="34"/>
        <end position="54"/>
    </location>
</feature>
<evidence type="ECO:0000259" key="11">
    <source>
        <dbReference type="Pfam" id="PF07730"/>
    </source>
</evidence>
<keyword evidence="9" id="KW-1133">Transmembrane helix</keyword>
<dbReference type="CDD" id="cd16917">
    <property type="entry name" value="HATPase_UhpB-NarQ-NarX-like"/>
    <property type="match status" value="1"/>
</dbReference>
<keyword evidence="13" id="KW-1185">Reference proteome</keyword>
<dbReference type="GO" id="GO:0005524">
    <property type="term" value="F:ATP binding"/>
    <property type="evidence" value="ECO:0007669"/>
    <property type="project" value="UniProtKB-KW"/>
</dbReference>
<protein>
    <recommendedName>
        <fullName evidence="2">histidine kinase</fullName>
        <ecNumber evidence="2">2.7.13.3</ecNumber>
    </recommendedName>
</protein>
<accession>A0A3D9SH68</accession>
<reference evidence="12 13" key="1">
    <citation type="submission" date="2018-08" db="EMBL/GenBank/DDBJ databases">
        <title>Sequencing the genomes of 1000 actinobacteria strains.</title>
        <authorList>
            <person name="Klenk H.-P."/>
        </authorList>
    </citation>
    <scope>NUCLEOTIDE SEQUENCE [LARGE SCALE GENOMIC DNA]</scope>
    <source>
        <strain evidence="12 13">DSM 43927</strain>
    </source>
</reference>
<evidence type="ECO:0000256" key="2">
    <source>
        <dbReference type="ARBA" id="ARBA00012438"/>
    </source>
</evidence>
<evidence type="ECO:0000259" key="10">
    <source>
        <dbReference type="Pfam" id="PF02518"/>
    </source>
</evidence>
<keyword evidence="4" id="KW-0808">Transferase</keyword>
<feature type="transmembrane region" description="Helical" evidence="9">
    <location>
        <begin position="255"/>
        <end position="275"/>
    </location>
</feature>
<proteinExistence type="predicted"/>
<keyword evidence="5" id="KW-0547">Nucleotide-binding</keyword>
<name>A0A3D9SH68_9ACTN</name>
<dbReference type="GO" id="GO:0000155">
    <property type="term" value="F:phosphorelay sensor kinase activity"/>
    <property type="evidence" value="ECO:0007669"/>
    <property type="project" value="InterPro"/>
</dbReference>
<feature type="transmembrane region" description="Helical" evidence="9">
    <location>
        <begin position="185"/>
        <end position="202"/>
    </location>
</feature>
<comment type="catalytic activity">
    <reaction evidence="1">
        <text>ATP + protein L-histidine = ADP + protein N-phospho-L-histidine.</text>
        <dbReference type="EC" id="2.7.13.3"/>
    </reaction>
</comment>
<dbReference type="AlphaFoldDB" id="A0A3D9SH68"/>
<dbReference type="GO" id="GO:0046983">
    <property type="term" value="F:protein dimerization activity"/>
    <property type="evidence" value="ECO:0007669"/>
    <property type="project" value="InterPro"/>
</dbReference>
<dbReference type="EMBL" id="QTTT01000001">
    <property type="protein sequence ID" value="REE95037.1"/>
    <property type="molecule type" value="Genomic_DNA"/>
</dbReference>
<keyword evidence="3" id="KW-0597">Phosphoprotein</keyword>
<dbReference type="InterPro" id="IPR036890">
    <property type="entry name" value="HATPase_C_sf"/>
</dbReference>
<evidence type="ECO:0000256" key="8">
    <source>
        <dbReference type="ARBA" id="ARBA00023012"/>
    </source>
</evidence>
<keyword evidence="8" id="KW-0902">Two-component regulatory system</keyword>
<dbReference type="PANTHER" id="PTHR24421:SF10">
    <property type="entry name" value="NITRATE_NITRITE SENSOR PROTEIN NARQ"/>
    <property type="match status" value="1"/>
</dbReference>
<dbReference type="SUPFAM" id="SSF55874">
    <property type="entry name" value="ATPase domain of HSP90 chaperone/DNA topoisomerase II/histidine kinase"/>
    <property type="match status" value="1"/>
</dbReference>
<evidence type="ECO:0000256" key="4">
    <source>
        <dbReference type="ARBA" id="ARBA00022679"/>
    </source>
</evidence>
<feature type="transmembrane region" description="Helical" evidence="9">
    <location>
        <begin position="113"/>
        <end position="134"/>
    </location>
</feature>
<keyword evidence="7" id="KW-0067">ATP-binding</keyword>
<feature type="domain" description="Histidine kinase/HSP90-like ATPase" evidence="10">
    <location>
        <begin position="515"/>
        <end position="597"/>
    </location>
</feature>
<keyword evidence="9" id="KW-0472">Membrane</keyword>
<feature type="transmembrane region" description="Helical" evidence="9">
    <location>
        <begin position="60"/>
        <end position="82"/>
    </location>
</feature>
<dbReference type="InterPro" id="IPR003594">
    <property type="entry name" value="HATPase_dom"/>
</dbReference>
<dbReference type="Gene3D" id="3.30.565.10">
    <property type="entry name" value="Histidine kinase-like ATPase, C-terminal domain"/>
    <property type="match status" value="1"/>
</dbReference>
<evidence type="ECO:0000256" key="1">
    <source>
        <dbReference type="ARBA" id="ARBA00000085"/>
    </source>
</evidence>
<evidence type="ECO:0000313" key="13">
    <source>
        <dbReference type="Proteomes" id="UP000256661"/>
    </source>
</evidence>
<dbReference type="Proteomes" id="UP000256661">
    <property type="component" value="Unassembled WGS sequence"/>
</dbReference>
<organism evidence="12 13">
    <name type="scientific">Thermomonospora umbrina</name>
    <dbReference type="NCBI Taxonomy" id="111806"/>
    <lineage>
        <taxon>Bacteria</taxon>
        <taxon>Bacillati</taxon>
        <taxon>Actinomycetota</taxon>
        <taxon>Actinomycetes</taxon>
        <taxon>Streptosporangiales</taxon>
        <taxon>Thermomonosporaceae</taxon>
        <taxon>Thermomonospora</taxon>
    </lineage>
</organism>
<comment type="caution">
    <text evidence="12">The sequence shown here is derived from an EMBL/GenBank/DDBJ whole genome shotgun (WGS) entry which is preliminary data.</text>
</comment>